<dbReference type="AlphaFoldDB" id="A0A537LS13"/>
<comment type="similarity">
    <text evidence="1">Belongs to the outer membrane factor (OMF) (TC 1.B.17) family.</text>
</comment>
<dbReference type="Pfam" id="PF02321">
    <property type="entry name" value="OEP"/>
    <property type="match status" value="1"/>
</dbReference>
<reference evidence="2 3" key="1">
    <citation type="journal article" date="2019" name="Nat. Microbiol.">
        <title>Mediterranean grassland soil C-N compound turnover is dependent on rainfall and depth, and is mediated by genomically divergent microorganisms.</title>
        <authorList>
            <person name="Diamond S."/>
            <person name="Andeer P.F."/>
            <person name="Li Z."/>
            <person name="Crits-Christoph A."/>
            <person name="Burstein D."/>
            <person name="Anantharaman K."/>
            <person name="Lane K.R."/>
            <person name="Thomas B.C."/>
            <person name="Pan C."/>
            <person name="Northen T.R."/>
            <person name="Banfield J.F."/>
        </authorList>
    </citation>
    <scope>NUCLEOTIDE SEQUENCE [LARGE SCALE GENOMIC DNA]</scope>
    <source>
        <strain evidence="2">NP_5</strain>
    </source>
</reference>
<sequence length="98" mass="9794">MRPRSGLAVQLGLLITCLLLPWGTAWGQSAPSPAASTPALALDHALQQALGQNPQVLAARASVIAAQQNLAVARTGLAPTISANGTGTYGTSSSTSST</sequence>
<name>A0A537LS13_9BACT</name>
<dbReference type="Proteomes" id="UP000320393">
    <property type="component" value="Unassembled WGS sequence"/>
</dbReference>
<feature type="non-terminal residue" evidence="2">
    <location>
        <position position="98"/>
    </location>
</feature>
<accession>A0A537LS13</accession>
<evidence type="ECO:0000313" key="2">
    <source>
        <dbReference type="EMBL" id="TMJ10790.1"/>
    </source>
</evidence>
<comment type="caution">
    <text evidence="2">The sequence shown here is derived from an EMBL/GenBank/DDBJ whole genome shotgun (WGS) entry which is preliminary data.</text>
</comment>
<protein>
    <recommendedName>
        <fullName evidence="4">TolC family protein</fullName>
    </recommendedName>
</protein>
<dbReference type="GO" id="GO:0015562">
    <property type="term" value="F:efflux transmembrane transporter activity"/>
    <property type="evidence" value="ECO:0007669"/>
    <property type="project" value="InterPro"/>
</dbReference>
<evidence type="ECO:0008006" key="4">
    <source>
        <dbReference type="Google" id="ProtNLM"/>
    </source>
</evidence>
<dbReference type="InterPro" id="IPR003423">
    <property type="entry name" value="OMP_efflux"/>
</dbReference>
<evidence type="ECO:0000313" key="3">
    <source>
        <dbReference type="Proteomes" id="UP000320393"/>
    </source>
</evidence>
<dbReference type="EMBL" id="VBAM01000277">
    <property type="protein sequence ID" value="TMJ10790.1"/>
    <property type="molecule type" value="Genomic_DNA"/>
</dbReference>
<dbReference type="SUPFAM" id="SSF56954">
    <property type="entry name" value="Outer membrane efflux proteins (OEP)"/>
    <property type="match status" value="1"/>
</dbReference>
<dbReference type="Gene3D" id="1.20.1600.10">
    <property type="entry name" value="Outer membrane efflux proteins (OEP)"/>
    <property type="match status" value="1"/>
</dbReference>
<organism evidence="2 3">
    <name type="scientific">Candidatus Segetimicrobium genomatis</name>
    <dbReference type="NCBI Taxonomy" id="2569760"/>
    <lineage>
        <taxon>Bacteria</taxon>
        <taxon>Bacillati</taxon>
        <taxon>Candidatus Sysuimicrobiota</taxon>
        <taxon>Candidatus Sysuimicrobiia</taxon>
        <taxon>Candidatus Sysuimicrobiales</taxon>
        <taxon>Candidatus Segetimicrobiaceae</taxon>
        <taxon>Candidatus Segetimicrobium</taxon>
    </lineage>
</organism>
<gene>
    <name evidence="2" type="ORF">E6H02_07630</name>
</gene>
<proteinExistence type="inferred from homology"/>
<evidence type="ECO:0000256" key="1">
    <source>
        <dbReference type="ARBA" id="ARBA00007613"/>
    </source>
</evidence>